<gene>
    <name evidence="1" type="ORF">BJ878DRAFT_402245</name>
</gene>
<reference evidence="1" key="1">
    <citation type="journal article" date="2021" name="IMA Fungus">
        <title>Genomic characterization of three marine fungi, including Emericellopsis atlantica sp. nov. with signatures of a generalist lifestyle and marine biomass degradation.</title>
        <authorList>
            <person name="Hagestad O.C."/>
            <person name="Hou L."/>
            <person name="Andersen J.H."/>
            <person name="Hansen E.H."/>
            <person name="Altermark B."/>
            <person name="Li C."/>
            <person name="Kuhnert E."/>
            <person name="Cox R.J."/>
            <person name="Crous P.W."/>
            <person name="Spatafora J.W."/>
            <person name="Lail K."/>
            <person name="Amirebrahimi M."/>
            <person name="Lipzen A."/>
            <person name="Pangilinan J."/>
            <person name="Andreopoulos W."/>
            <person name="Hayes R.D."/>
            <person name="Ng V."/>
            <person name="Grigoriev I.V."/>
            <person name="Jackson S.A."/>
            <person name="Sutton T.D.S."/>
            <person name="Dobson A.D.W."/>
            <person name="Rama T."/>
        </authorList>
    </citation>
    <scope>NUCLEOTIDE SEQUENCE</scope>
    <source>
        <strain evidence="1">TRa3180A</strain>
    </source>
</reference>
<organism evidence="1 2">
    <name type="scientific">Calycina marina</name>
    <dbReference type="NCBI Taxonomy" id="1763456"/>
    <lineage>
        <taxon>Eukaryota</taxon>
        <taxon>Fungi</taxon>
        <taxon>Dikarya</taxon>
        <taxon>Ascomycota</taxon>
        <taxon>Pezizomycotina</taxon>
        <taxon>Leotiomycetes</taxon>
        <taxon>Helotiales</taxon>
        <taxon>Pezizellaceae</taxon>
        <taxon>Calycina</taxon>
    </lineage>
</organism>
<protein>
    <submittedName>
        <fullName evidence="1">Uncharacterized protein</fullName>
    </submittedName>
</protein>
<feature type="non-terminal residue" evidence="1">
    <location>
        <position position="72"/>
    </location>
</feature>
<name>A0A9P7ZAN0_9HELO</name>
<proteinExistence type="predicted"/>
<accession>A0A9P7ZAN0</accession>
<comment type="caution">
    <text evidence="1">The sequence shown here is derived from an EMBL/GenBank/DDBJ whole genome shotgun (WGS) entry which is preliminary data.</text>
</comment>
<dbReference type="AlphaFoldDB" id="A0A9P7ZAN0"/>
<sequence length="72" mass="7472">LITAAPSADDLEVGMQQKWHVETYYSCVTRGSDTHCGWHEPVLPGGTEIAGARALERSGGAIVAGCVIAGFG</sequence>
<evidence type="ECO:0000313" key="2">
    <source>
        <dbReference type="Proteomes" id="UP000887226"/>
    </source>
</evidence>
<dbReference type="Proteomes" id="UP000887226">
    <property type="component" value="Unassembled WGS sequence"/>
</dbReference>
<dbReference type="EMBL" id="MU253754">
    <property type="protein sequence ID" value="KAG9248207.1"/>
    <property type="molecule type" value="Genomic_DNA"/>
</dbReference>
<keyword evidence="2" id="KW-1185">Reference proteome</keyword>
<evidence type="ECO:0000313" key="1">
    <source>
        <dbReference type="EMBL" id="KAG9248207.1"/>
    </source>
</evidence>
<feature type="non-terminal residue" evidence="1">
    <location>
        <position position="1"/>
    </location>
</feature>
<dbReference type="OrthoDB" id="3542181at2759"/>